<evidence type="ECO:0000313" key="1">
    <source>
        <dbReference type="EMBL" id="PIC47751.1"/>
    </source>
</evidence>
<protein>
    <recommendedName>
        <fullName evidence="3">Histone-lysine N-methyltransferase SETMAR</fullName>
    </recommendedName>
</protein>
<organism evidence="1 2">
    <name type="scientific">Caenorhabditis nigoni</name>
    <dbReference type="NCBI Taxonomy" id="1611254"/>
    <lineage>
        <taxon>Eukaryota</taxon>
        <taxon>Metazoa</taxon>
        <taxon>Ecdysozoa</taxon>
        <taxon>Nematoda</taxon>
        <taxon>Chromadorea</taxon>
        <taxon>Rhabditida</taxon>
        <taxon>Rhabditina</taxon>
        <taxon>Rhabditomorpha</taxon>
        <taxon>Rhabditoidea</taxon>
        <taxon>Rhabditidae</taxon>
        <taxon>Peloderinae</taxon>
        <taxon>Caenorhabditis</taxon>
    </lineage>
</organism>
<dbReference type="EMBL" id="PDUG01000002">
    <property type="protein sequence ID" value="PIC47751.1"/>
    <property type="molecule type" value="Genomic_DNA"/>
</dbReference>
<dbReference type="STRING" id="1611254.A0A2G5V7W7"/>
<dbReference type="OrthoDB" id="9970333at2759"/>
<dbReference type="InterPro" id="IPR036397">
    <property type="entry name" value="RNaseH_sf"/>
</dbReference>
<dbReference type="AlphaFoldDB" id="A0A2G5V7W7"/>
<keyword evidence="2" id="KW-1185">Reference proteome</keyword>
<accession>A0A2G5V7W7</accession>
<dbReference type="InterPro" id="IPR052709">
    <property type="entry name" value="Transposase-MT_Hybrid"/>
</dbReference>
<dbReference type="GO" id="GO:0003676">
    <property type="term" value="F:nucleic acid binding"/>
    <property type="evidence" value="ECO:0007669"/>
    <property type="project" value="InterPro"/>
</dbReference>
<comment type="caution">
    <text evidence="1">The sequence shown here is derived from an EMBL/GenBank/DDBJ whole genome shotgun (WGS) entry which is preliminary data.</text>
</comment>
<dbReference type="Proteomes" id="UP000230233">
    <property type="component" value="Chromosome II"/>
</dbReference>
<name>A0A2G5V7W7_9PELO</name>
<dbReference type="PANTHER" id="PTHR46060">
    <property type="entry name" value="MARINER MOS1 TRANSPOSASE-LIKE PROTEIN"/>
    <property type="match status" value="1"/>
</dbReference>
<dbReference type="Gene3D" id="3.30.420.10">
    <property type="entry name" value="Ribonuclease H-like superfamily/Ribonuclease H"/>
    <property type="match status" value="1"/>
</dbReference>
<gene>
    <name evidence="1" type="primary">Cnig_chr_II.g6989</name>
    <name evidence="1" type="ORF">B9Z55_006989</name>
</gene>
<proteinExistence type="predicted"/>
<evidence type="ECO:0000313" key="2">
    <source>
        <dbReference type="Proteomes" id="UP000230233"/>
    </source>
</evidence>
<evidence type="ECO:0008006" key="3">
    <source>
        <dbReference type="Google" id="ProtNLM"/>
    </source>
</evidence>
<dbReference type="PANTHER" id="PTHR46060:SF1">
    <property type="entry name" value="MARINER MOS1 TRANSPOSASE-LIKE PROTEIN"/>
    <property type="match status" value="1"/>
</dbReference>
<sequence>MSAKLLHDNAHPHVVKITSQETEELGWKVLSHAPNSPDTALSEYHLIPSMQHSLAEKYSKSNDEVKKWMDEYFASQPTEFFYRDIHYMCERWHEVVYNNGVYILN</sequence>
<reference evidence="2" key="1">
    <citation type="submission" date="2017-10" db="EMBL/GenBank/DDBJ databases">
        <title>Rapid genome shrinkage in a self-fertile nematode reveals novel sperm competition proteins.</title>
        <authorList>
            <person name="Yin D."/>
            <person name="Schwarz E.M."/>
            <person name="Thomas C.G."/>
            <person name="Felde R.L."/>
            <person name="Korf I.F."/>
            <person name="Cutter A.D."/>
            <person name="Schartner C.M."/>
            <person name="Ralston E.J."/>
            <person name="Meyer B.J."/>
            <person name="Haag E.S."/>
        </authorList>
    </citation>
    <scope>NUCLEOTIDE SEQUENCE [LARGE SCALE GENOMIC DNA]</scope>
    <source>
        <strain evidence="2">JU1422</strain>
    </source>
</reference>